<dbReference type="InterPro" id="IPR045338">
    <property type="entry name" value="DUF6535"/>
</dbReference>
<evidence type="ECO:0000313" key="3">
    <source>
        <dbReference type="EMBL" id="KAL0568998.1"/>
    </source>
</evidence>
<organism evidence="3 4">
    <name type="scientific">Marasmius crinis-equi</name>
    <dbReference type="NCBI Taxonomy" id="585013"/>
    <lineage>
        <taxon>Eukaryota</taxon>
        <taxon>Fungi</taxon>
        <taxon>Dikarya</taxon>
        <taxon>Basidiomycota</taxon>
        <taxon>Agaricomycotina</taxon>
        <taxon>Agaricomycetes</taxon>
        <taxon>Agaricomycetidae</taxon>
        <taxon>Agaricales</taxon>
        <taxon>Marasmiineae</taxon>
        <taxon>Marasmiaceae</taxon>
        <taxon>Marasmius</taxon>
    </lineage>
</organism>
<feature type="transmembrane region" description="Helical" evidence="1">
    <location>
        <begin position="151"/>
        <end position="171"/>
    </location>
</feature>
<proteinExistence type="predicted"/>
<reference evidence="3 4" key="1">
    <citation type="submission" date="2024-02" db="EMBL/GenBank/DDBJ databases">
        <title>A draft genome for the cacao thread blight pathogen Marasmius crinis-equi.</title>
        <authorList>
            <person name="Cohen S.P."/>
            <person name="Baruah I.K."/>
            <person name="Amoako-Attah I."/>
            <person name="Bukari Y."/>
            <person name="Meinhardt L.W."/>
            <person name="Bailey B.A."/>
        </authorList>
    </citation>
    <scope>NUCLEOTIDE SEQUENCE [LARGE SCALE GENOMIC DNA]</scope>
    <source>
        <strain evidence="3 4">GH-76</strain>
    </source>
</reference>
<keyword evidence="1" id="KW-0812">Transmembrane</keyword>
<name>A0ABR3F1C5_9AGAR</name>
<comment type="caution">
    <text evidence="3">The sequence shown here is derived from an EMBL/GenBank/DDBJ whole genome shotgun (WGS) entry which is preliminary data.</text>
</comment>
<keyword evidence="4" id="KW-1185">Reference proteome</keyword>
<feature type="non-terminal residue" evidence="3">
    <location>
        <position position="1"/>
    </location>
</feature>
<feature type="transmembrane region" description="Helical" evidence="1">
    <location>
        <begin position="64"/>
        <end position="82"/>
    </location>
</feature>
<dbReference type="EMBL" id="JBAHYK010001213">
    <property type="protein sequence ID" value="KAL0568998.1"/>
    <property type="molecule type" value="Genomic_DNA"/>
</dbReference>
<gene>
    <name evidence="3" type="ORF">V5O48_012978</name>
</gene>
<protein>
    <recommendedName>
        <fullName evidence="2">DUF6535 domain-containing protein</fullName>
    </recommendedName>
</protein>
<evidence type="ECO:0000256" key="1">
    <source>
        <dbReference type="SAM" id="Phobius"/>
    </source>
</evidence>
<dbReference type="Proteomes" id="UP001465976">
    <property type="component" value="Unassembled WGS sequence"/>
</dbReference>
<feature type="domain" description="DUF6535" evidence="2">
    <location>
        <begin position="1"/>
        <end position="145"/>
    </location>
</feature>
<dbReference type="Pfam" id="PF20153">
    <property type="entry name" value="DUF6535"/>
    <property type="match status" value="1"/>
</dbReference>
<keyword evidence="1" id="KW-0472">Membrane</keyword>
<evidence type="ECO:0000313" key="4">
    <source>
        <dbReference type="Proteomes" id="UP001465976"/>
    </source>
</evidence>
<sequence>AGLFSAVVTAFTVESYRWLSEDPADTTVAILIQIAGQLNGQNATTVNEKPSFAPSSSVVRINTFWFLSLILSLVDALLGLMFKQWLREYRRPTNTQTPEQWLSLRCFRSESLERWHVPSFLATLPIILELALFLFFAGLLELLWTRHPVPFAFAMAIIGSAVSFYIATTLIPGIDLIRLAFYIHPEVQGEPSVHSYWYGERWKNTLSNLPRIHYLCPYKSPQAWATFRLLVWLVTSPFPIGRKVASYHLKRRFYRDGQSFDVSWVIKRISNIGSWSSADLEIVQRFSKVEKCPDMYALKAYRWLVQESRDSPAMIPHLQTVLKEVPAHLVMPTIFDSEIVRVDRDWNADDVERALRTGPRPWDWEFEYSDVNIRLLFFHNMWIQHHDLWLSSLASIFNSEMVYHRSWYGRRAPLTRILQLMAGSADEQGLASEGYMNDIMANNRIGSEKDWSDIIRCIPPSLEALATIPLDIPSHRTLLYQFLLWIRKEVVQKFDYHTLTPFTETYTLIDAFDTFRIAHDLPMNYFESIPGYFPISMDRLGLLLRDSSASTVTIGRELLEEYKRVWDTHRTLDKWKTHLLLSYLTEYILIGISYDRCEGRDVQNVTIPEWIEGLFENSKTDIPYILTCEEGLSLLRYSELSTEWAGYDSDRLGAWRLALKCVAQVNKLPLDYFTSPENRDP</sequence>
<feature type="transmembrane region" description="Helical" evidence="1">
    <location>
        <begin position="117"/>
        <end position="139"/>
    </location>
</feature>
<accession>A0ABR3F1C5</accession>
<evidence type="ECO:0000259" key="2">
    <source>
        <dbReference type="Pfam" id="PF20153"/>
    </source>
</evidence>
<keyword evidence="1" id="KW-1133">Transmembrane helix</keyword>